<dbReference type="PROSITE" id="PS50157">
    <property type="entry name" value="ZINC_FINGER_C2H2_2"/>
    <property type="match status" value="4"/>
</dbReference>
<dbReference type="GO" id="GO:0000981">
    <property type="term" value="F:DNA-binding transcription factor activity, RNA polymerase II-specific"/>
    <property type="evidence" value="ECO:0007669"/>
    <property type="project" value="TreeGrafter"/>
</dbReference>
<dbReference type="Pfam" id="PF00096">
    <property type="entry name" value="zf-C2H2"/>
    <property type="match status" value="1"/>
</dbReference>
<feature type="region of interest" description="Disordered" evidence="12">
    <location>
        <begin position="1"/>
        <end position="27"/>
    </location>
</feature>
<proteinExistence type="inferred from homology"/>
<feature type="domain" description="C2H2-type" evidence="13">
    <location>
        <begin position="1329"/>
        <end position="1351"/>
    </location>
</feature>
<evidence type="ECO:0000256" key="4">
    <source>
        <dbReference type="ARBA" id="ARBA00022737"/>
    </source>
</evidence>
<dbReference type="Proteomes" id="UP000283509">
    <property type="component" value="Unassembled WGS sequence"/>
</dbReference>
<feature type="region of interest" description="Disordered" evidence="12">
    <location>
        <begin position="693"/>
        <end position="717"/>
    </location>
</feature>
<evidence type="ECO:0000256" key="2">
    <source>
        <dbReference type="ARBA" id="ARBA00006991"/>
    </source>
</evidence>
<keyword evidence="3" id="KW-0479">Metal-binding</keyword>
<feature type="domain" description="C2H2-type" evidence="13">
    <location>
        <begin position="1357"/>
        <end position="1385"/>
    </location>
</feature>
<evidence type="ECO:0000256" key="9">
    <source>
        <dbReference type="ARBA" id="ARBA00023163"/>
    </source>
</evidence>
<comment type="caution">
    <text evidence="14">The sequence shown here is derived from an EMBL/GenBank/DDBJ whole genome shotgun (WGS) entry which is preliminary data.</text>
</comment>
<dbReference type="GO" id="GO:0005634">
    <property type="term" value="C:nucleus"/>
    <property type="evidence" value="ECO:0007669"/>
    <property type="project" value="UniProtKB-SubCell"/>
</dbReference>
<feature type="compositionally biased region" description="Polar residues" evidence="12">
    <location>
        <begin position="18"/>
        <end position="27"/>
    </location>
</feature>
<organism evidence="14 15">
    <name type="scientific">Penaeus vannamei</name>
    <name type="common">Whiteleg shrimp</name>
    <name type="synonym">Litopenaeus vannamei</name>
    <dbReference type="NCBI Taxonomy" id="6689"/>
    <lineage>
        <taxon>Eukaryota</taxon>
        <taxon>Metazoa</taxon>
        <taxon>Ecdysozoa</taxon>
        <taxon>Arthropoda</taxon>
        <taxon>Crustacea</taxon>
        <taxon>Multicrustacea</taxon>
        <taxon>Malacostraca</taxon>
        <taxon>Eumalacostraca</taxon>
        <taxon>Eucarida</taxon>
        <taxon>Decapoda</taxon>
        <taxon>Dendrobranchiata</taxon>
        <taxon>Penaeoidea</taxon>
        <taxon>Penaeidae</taxon>
        <taxon>Penaeus</taxon>
    </lineage>
</organism>
<dbReference type="OrthoDB" id="5876240at2759"/>
<dbReference type="PANTHER" id="PTHR24379:SF127">
    <property type="entry name" value="BLOODY FINGERS-RELATED"/>
    <property type="match status" value="1"/>
</dbReference>
<keyword evidence="8" id="KW-0238">DNA-binding</keyword>
<gene>
    <name evidence="14" type="ORF">C7M84_014801</name>
</gene>
<evidence type="ECO:0000256" key="3">
    <source>
        <dbReference type="ARBA" id="ARBA00022723"/>
    </source>
</evidence>
<evidence type="ECO:0000256" key="6">
    <source>
        <dbReference type="ARBA" id="ARBA00022833"/>
    </source>
</evidence>
<dbReference type="InterPro" id="IPR013087">
    <property type="entry name" value="Znf_C2H2_type"/>
</dbReference>
<feature type="region of interest" description="Disordered" evidence="12">
    <location>
        <begin position="982"/>
        <end position="1010"/>
    </location>
</feature>
<evidence type="ECO:0000313" key="15">
    <source>
        <dbReference type="Proteomes" id="UP000283509"/>
    </source>
</evidence>
<feature type="compositionally biased region" description="Basic and acidic residues" evidence="12">
    <location>
        <begin position="1173"/>
        <end position="1183"/>
    </location>
</feature>
<evidence type="ECO:0000256" key="5">
    <source>
        <dbReference type="ARBA" id="ARBA00022771"/>
    </source>
</evidence>
<evidence type="ECO:0000313" key="14">
    <source>
        <dbReference type="EMBL" id="ROT67136.1"/>
    </source>
</evidence>
<feature type="compositionally biased region" description="Low complexity" evidence="12">
    <location>
        <begin position="693"/>
        <end position="713"/>
    </location>
</feature>
<evidence type="ECO:0000256" key="11">
    <source>
        <dbReference type="PROSITE-ProRule" id="PRU00042"/>
    </source>
</evidence>
<feature type="compositionally biased region" description="Low complexity" evidence="12">
    <location>
        <begin position="1192"/>
        <end position="1204"/>
    </location>
</feature>
<feature type="compositionally biased region" description="Polar residues" evidence="12">
    <location>
        <begin position="139"/>
        <end position="149"/>
    </location>
</feature>
<evidence type="ECO:0000256" key="10">
    <source>
        <dbReference type="ARBA" id="ARBA00023242"/>
    </source>
</evidence>
<dbReference type="EMBL" id="QCYY01002845">
    <property type="protein sequence ID" value="ROT67136.1"/>
    <property type="molecule type" value="Genomic_DNA"/>
</dbReference>
<protein>
    <recommendedName>
        <fullName evidence="13">C2H2-type domain-containing protein</fullName>
    </recommendedName>
</protein>
<comment type="similarity">
    <text evidence="2">Belongs to the krueppel C2H2-type zinc-finger protein family.</text>
</comment>
<feature type="domain" description="C2H2-type" evidence="13">
    <location>
        <begin position="1386"/>
        <end position="1413"/>
    </location>
</feature>
<keyword evidence="9" id="KW-0804">Transcription</keyword>
<evidence type="ECO:0000256" key="12">
    <source>
        <dbReference type="SAM" id="MobiDB-lite"/>
    </source>
</evidence>
<dbReference type="SUPFAM" id="SSF57667">
    <property type="entry name" value="beta-beta-alpha zinc fingers"/>
    <property type="match status" value="3"/>
</dbReference>
<dbReference type="FunFam" id="3.30.160.60:FF:001370">
    <property type="entry name" value="Zinc finger protein"/>
    <property type="match status" value="1"/>
</dbReference>
<dbReference type="InterPro" id="IPR036236">
    <property type="entry name" value="Znf_C2H2_sf"/>
</dbReference>
<feature type="region of interest" description="Disordered" evidence="12">
    <location>
        <begin position="1052"/>
        <end position="1132"/>
    </location>
</feature>
<evidence type="ECO:0000256" key="8">
    <source>
        <dbReference type="ARBA" id="ARBA00023125"/>
    </source>
</evidence>
<comment type="subcellular location">
    <subcellularLocation>
        <location evidence="1">Nucleus</location>
    </subcellularLocation>
</comment>
<evidence type="ECO:0000259" key="13">
    <source>
        <dbReference type="PROSITE" id="PS50157"/>
    </source>
</evidence>
<keyword evidence="6" id="KW-0862">Zinc</keyword>
<dbReference type="FunFam" id="3.30.160.60:FF:000882">
    <property type="entry name" value="Predicted gene, 21060"/>
    <property type="match status" value="1"/>
</dbReference>
<dbReference type="SMART" id="SM00355">
    <property type="entry name" value="ZnF_C2H2"/>
    <property type="match status" value="10"/>
</dbReference>
<keyword evidence="5 11" id="KW-0863">Zinc-finger</keyword>
<dbReference type="PROSITE" id="PS00028">
    <property type="entry name" value="ZINC_FINGER_C2H2_1"/>
    <property type="match status" value="3"/>
</dbReference>
<reference evidence="14 15" key="1">
    <citation type="submission" date="2018-04" db="EMBL/GenBank/DDBJ databases">
        <authorList>
            <person name="Zhang X."/>
            <person name="Yuan J."/>
            <person name="Li F."/>
            <person name="Xiang J."/>
        </authorList>
    </citation>
    <scope>NUCLEOTIDE SEQUENCE [LARGE SCALE GENOMIC DNA]</scope>
    <source>
        <tissue evidence="14">Muscle</tissue>
    </source>
</reference>
<dbReference type="GO" id="GO:0008270">
    <property type="term" value="F:zinc ion binding"/>
    <property type="evidence" value="ECO:0007669"/>
    <property type="project" value="UniProtKB-KW"/>
</dbReference>
<evidence type="ECO:0000256" key="7">
    <source>
        <dbReference type="ARBA" id="ARBA00023015"/>
    </source>
</evidence>
<keyword evidence="4" id="KW-0677">Repeat</keyword>
<keyword evidence="7" id="KW-0805">Transcription regulation</keyword>
<feature type="region of interest" description="Disordered" evidence="12">
    <location>
        <begin position="130"/>
        <end position="149"/>
    </location>
</feature>
<keyword evidence="15" id="KW-1185">Reference proteome</keyword>
<dbReference type="PANTHER" id="PTHR24379">
    <property type="entry name" value="KRAB AND ZINC FINGER DOMAIN-CONTAINING"/>
    <property type="match status" value="1"/>
</dbReference>
<sequence length="1587" mass="173257">MSDESGQRVYQVRGNGMESKQTGVGNLGQKNTQTELVQVPPVVVHTQAGVALMQTGILHNQPLVHTNINAHSQVQTHSQISAHSQTLQSLGHTPTHVHVQPHTTIQQQTHLQQDNQIQQQAIIQQQTPTQQKLVQPQTHTSSQTLSQPLTEVSPLTRALLIQPQIHSQAQLHIQPQVHTNSQVQVQSLTHAQQQHVEVQPQLSHSQCSLQPQLPTAAQTPIMHTIADLAEVQLQSSNQQATKGSDGLIAVRVPVTRQHDSSAFNTRNLQTTSLELGQVQTANSQAQLNQTLTSISQELSTSLNQSQIVDALGTERVFVASKNNNVQSSVTLGSSVTSVGIDGLPVMRLQGNFNIQLDDTSLPMMNSPKTSSNTEIPLVQQLVNSDITTTQLDTTQLTTTPVSSLHVIPQGGIVPSEVKKNNAHFNSLISNNRLLNKMLDTVKPHIPSQVSKQAEIAHLLPNPTIRTTSGQRIEELEDGSVMAFAASSRGTSPLTTSANNPGASICSVTGALHGSSGYGDSVDKTATTLQLDSIVGLSTNFQVNDNTLILPSSMAQGQTSQQRQFDNLQQILGTQVSKQIVDPQLDDLKGDQLRIWSTTVPTTQLSQVTTSNATSNITSAGHSAIEKNMKRSNLQSVNQGNGNLRSYNVMCVPEGLNKTGMLLDMPVRSQGNVCTKSGLITSIDPMFPTVVVTSGSSSPTSLGTYGTSKTSGTSHESTTRVRLADLLNRGSSTDTLLGGGTSLSLMGLSESRLPHTGDVLLSELHRSDESDLSLSASLTGSAGDELHSNANALVTEASLGPGIGGDTAPLQGLPSPPLPSFSLPNITSDFIVSGVSNNKACPSNQGPLPALLSNLATTADLDQFLENSNMCIDMNSLSESDASLSTGPGTFVYSPEKADNSKKSSSTSSADLTFTSALKAATNKSENEQLKLGSELESSSRLLQHQDSTVLIETTKSSTPVASTKNSASGSFSGQFSSSQVSLGTQKVHSNSSKKSEGQGSAKNTGHSEKRKEIFRKNELLVQQVACFKCRLCSCLSQDRSLMVKHMKEMHSQYLSESEESEEEVERPVSKRVKVFVPRSESSQSEGSPPPNPPSKSKEKSSKKKQKESVMKVENAKAASSKGKKKVKVEEERQPNGTIGVFIKAEPKEGDLVVKKEREKETEEDEDLQLTIELENRGENKSDQDYDDDDTNDSTTTNDSGSVSSVKTCHGKGDQPLYNKNAGIKLKRSNSKVRLPDKSHGIKCDVNGCNVRLKSESNIAYHRKCHVENSMQCQECPTKFGTWRDLALHLWRHHLIDIDLHKCDKCDYKCYSYSKLMNVHHKIHSDERPSLCDTCGKRFKTTKQLRNHKALHLKVPQILCETCQRPFTDKRMLRNHIEFVHKKVKPFLCNYCGYSTASKSTLKMHMRQHTGEKPFACEECSYRTADHNSLRRHKMQHSGIRPYRCPYCDYASIQSTTFKVHLKDKHPDLAQRNGIMFTCVVCPFKTIKRDNYLAHVAEHSKNDNKKLRQSTIVSDMNPPPPHVVNIDVNSGTVTVETPQETDFLTNVNVSGGLQLPISGQVIMAGDQYFYATLDSAVLSQICEYYNQE</sequence>
<feature type="compositionally biased region" description="Polar residues" evidence="12">
    <location>
        <begin position="982"/>
        <end position="1004"/>
    </location>
</feature>
<keyword evidence="10" id="KW-0539">Nucleus</keyword>
<feature type="domain" description="C2H2-type" evidence="13">
    <location>
        <begin position="1414"/>
        <end position="1441"/>
    </location>
</feature>
<dbReference type="Gene3D" id="3.30.160.60">
    <property type="entry name" value="Classic Zinc Finger"/>
    <property type="match status" value="4"/>
</dbReference>
<dbReference type="GO" id="GO:0000977">
    <property type="term" value="F:RNA polymerase II transcription regulatory region sequence-specific DNA binding"/>
    <property type="evidence" value="ECO:0007669"/>
    <property type="project" value="TreeGrafter"/>
</dbReference>
<feature type="region of interest" description="Disordered" evidence="12">
    <location>
        <begin position="1152"/>
        <end position="1213"/>
    </location>
</feature>
<name>A0A3R7QH15_PENVA</name>
<evidence type="ECO:0000256" key="1">
    <source>
        <dbReference type="ARBA" id="ARBA00004123"/>
    </source>
</evidence>
<accession>A0A3R7QH15</accession>
<reference evidence="14 15" key="2">
    <citation type="submission" date="2019-01" db="EMBL/GenBank/DDBJ databases">
        <title>The decoding of complex shrimp genome reveals the adaptation for benthos swimmer, frequently molting mechanism and breeding impact on genome.</title>
        <authorList>
            <person name="Sun Y."/>
            <person name="Gao Y."/>
            <person name="Yu Y."/>
        </authorList>
    </citation>
    <scope>NUCLEOTIDE SEQUENCE [LARGE SCALE GENOMIC DNA]</scope>
    <source>
        <tissue evidence="14">Muscle</tissue>
    </source>
</reference>